<geneLocation type="plasmid" evidence="3 4">
    <name>unnamed4</name>
</geneLocation>
<evidence type="ECO:0000259" key="2">
    <source>
        <dbReference type="PROSITE" id="PS50820"/>
    </source>
</evidence>
<dbReference type="Pfam" id="PF03815">
    <property type="entry name" value="LCCL"/>
    <property type="match status" value="1"/>
</dbReference>
<feature type="region of interest" description="Disordered" evidence="1">
    <location>
        <begin position="276"/>
        <end position="315"/>
    </location>
</feature>
<dbReference type="SMART" id="SM00603">
    <property type="entry name" value="LCCL"/>
    <property type="match status" value="1"/>
</dbReference>
<name>A0ABY5WR53_9RHOB</name>
<evidence type="ECO:0000313" key="4">
    <source>
        <dbReference type="Proteomes" id="UP001058514"/>
    </source>
</evidence>
<sequence>MLEAEFSPRTDPFHFRFVTSDCGICGSAFKCGAGYPILSCALRCTKHRRERTCLPVRGSAFSGGVYGTEIYTDDSSICRAALHAGAVGREGGVVATATDGIDAYPSSTQNGVTSDSWGGWPRAFTVRRPEEAKVPTDRETVPSQDDGIAVQADQVDESGASDPSAMDWILGEWQSHVWAHRGTVTVRLYIGTSDRLVLGSCAGYRSDPRSQEDGVVFDFEPEAGNEACQTPGMFTLRRMHDDYAEIGSLMRATFGLLTEGIEFTGAVQACASSLGRRSARGSDTRSMNSVHSPSSSSRICTETARNPLNGGSPSVNPMRLRTPPWHSSPATLWTRVPVAILRFKPAPR</sequence>
<dbReference type="Proteomes" id="UP001058514">
    <property type="component" value="Plasmid unnamed4"/>
</dbReference>
<protein>
    <recommendedName>
        <fullName evidence="2">LCCL domain-containing protein</fullName>
    </recommendedName>
</protein>
<dbReference type="PROSITE" id="PS50820">
    <property type="entry name" value="LCCL"/>
    <property type="match status" value="1"/>
</dbReference>
<dbReference type="SUPFAM" id="SSF69848">
    <property type="entry name" value="LCCL domain"/>
    <property type="match status" value="1"/>
</dbReference>
<gene>
    <name evidence="3" type="ORF">K3718_20390</name>
</gene>
<dbReference type="InterPro" id="IPR036609">
    <property type="entry name" value="LCCL_sf"/>
</dbReference>
<evidence type="ECO:0000313" key="3">
    <source>
        <dbReference type="EMBL" id="UWQ43851.1"/>
    </source>
</evidence>
<feature type="compositionally biased region" description="Polar residues" evidence="1">
    <location>
        <begin position="298"/>
        <end position="315"/>
    </location>
</feature>
<dbReference type="RefSeq" id="WP_420828774.1">
    <property type="nucleotide sequence ID" value="NZ_CP081055.1"/>
</dbReference>
<dbReference type="Gene3D" id="2.170.130.20">
    <property type="entry name" value="LCCL-like domain"/>
    <property type="match status" value="1"/>
</dbReference>
<accession>A0ABY5WR53</accession>
<feature type="compositionally biased region" description="Low complexity" evidence="1">
    <location>
        <begin position="286"/>
        <end position="297"/>
    </location>
</feature>
<proteinExistence type="predicted"/>
<reference evidence="3" key="1">
    <citation type="submission" date="2021-08" db="EMBL/GenBank/DDBJ databases">
        <authorList>
            <person name="Nwanade C."/>
            <person name="Wang M."/>
            <person name="Masoudi A."/>
            <person name="Yu Z."/>
            <person name="Liu J."/>
        </authorList>
    </citation>
    <scope>NUCLEOTIDE SEQUENCE</scope>
    <source>
        <strain evidence="3">S166</strain>
        <plasmid evidence="3">unnamed4</plasmid>
    </source>
</reference>
<dbReference type="InterPro" id="IPR051957">
    <property type="entry name" value="CRISP-LCCL_domain"/>
</dbReference>
<dbReference type="EMBL" id="CP081055">
    <property type="protein sequence ID" value="UWQ43851.1"/>
    <property type="molecule type" value="Genomic_DNA"/>
</dbReference>
<keyword evidence="4" id="KW-1185">Reference proteome</keyword>
<dbReference type="PANTHER" id="PTHR31331">
    <property type="entry name" value="LCCL DOMAIN PROTEIN (AFU_ORTHOLOGUE AFUA_5G08630)"/>
    <property type="match status" value="1"/>
</dbReference>
<organism evidence="3 4">
    <name type="scientific">Leisingera aquaemixtae</name>
    <dbReference type="NCBI Taxonomy" id="1396826"/>
    <lineage>
        <taxon>Bacteria</taxon>
        <taxon>Pseudomonadati</taxon>
        <taxon>Pseudomonadota</taxon>
        <taxon>Alphaproteobacteria</taxon>
        <taxon>Rhodobacterales</taxon>
        <taxon>Roseobacteraceae</taxon>
        <taxon>Leisingera</taxon>
    </lineage>
</organism>
<dbReference type="InterPro" id="IPR004043">
    <property type="entry name" value="LCCL"/>
</dbReference>
<feature type="domain" description="LCCL" evidence="2">
    <location>
        <begin position="65"/>
        <end position="124"/>
    </location>
</feature>
<dbReference type="PANTHER" id="PTHR31331:SF1">
    <property type="entry name" value="CYSTEINE RICH SECRETORY PROTEIN LCCL DOMAIN CONTAINING 2"/>
    <property type="match status" value="1"/>
</dbReference>
<evidence type="ECO:0000256" key="1">
    <source>
        <dbReference type="SAM" id="MobiDB-lite"/>
    </source>
</evidence>
<keyword evidence="3" id="KW-0614">Plasmid</keyword>